<sequence length="110" mass="11949">MADLQATAIVMGKRFGGGGCWSADAIEENDEDLAKDTFMTCSPIGCPWSFTKLLTDSSRLDISIKAILASLLYGVKFEFLGGCLALWPAIVGRFWLAFSSFNSNGGWGRR</sequence>
<dbReference type="EMBL" id="GL883024">
    <property type="protein sequence ID" value="EGG16361.1"/>
    <property type="molecule type" value="Genomic_DNA"/>
</dbReference>
<dbReference type="Proteomes" id="UP000007797">
    <property type="component" value="Unassembled WGS sequence"/>
</dbReference>
<dbReference type="GeneID" id="14868307"/>
<organism evidence="1 2">
    <name type="scientific">Cavenderia fasciculata</name>
    <name type="common">Slime mold</name>
    <name type="synonym">Dictyostelium fasciculatum</name>
    <dbReference type="NCBI Taxonomy" id="261658"/>
    <lineage>
        <taxon>Eukaryota</taxon>
        <taxon>Amoebozoa</taxon>
        <taxon>Evosea</taxon>
        <taxon>Eumycetozoa</taxon>
        <taxon>Dictyostelia</taxon>
        <taxon>Acytosteliales</taxon>
        <taxon>Cavenderiaceae</taxon>
        <taxon>Cavenderia</taxon>
    </lineage>
</organism>
<gene>
    <name evidence="1" type="ORF">DFA_09392</name>
</gene>
<evidence type="ECO:0000313" key="2">
    <source>
        <dbReference type="Proteomes" id="UP000007797"/>
    </source>
</evidence>
<keyword evidence="2" id="KW-1185">Reference proteome</keyword>
<dbReference type="KEGG" id="dfa:DFA_09392"/>
<evidence type="ECO:0000313" key="1">
    <source>
        <dbReference type="EMBL" id="EGG16361.1"/>
    </source>
</evidence>
<protein>
    <submittedName>
        <fullName evidence="1">Uncharacterized protein</fullName>
    </submittedName>
</protein>
<dbReference type="RefSeq" id="XP_004354745.1">
    <property type="nucleotide sequence ID" value="XM_004354693.1"/>
</dbReference>
<name>F4Q7H9_CACFS</name>
<proteinExistence type="predicted"/>
<accession>F4Q7H9</accession>
<dbReference type="AlphaFoldDB" id="F4Q7H9"/>
<reference evidence="2" key="1">
    <citation type="journal article" date="2011" name="Genome Res.">
        <title>Phylogeny-wide analysis of social amoeba genomes highlights ancient origins for complex intercellular communication.</title>
        <authorList>
            <person name="Heidel A.J."/>
            <person name="Lawal H.M."/>
            <person name="Felder M."/>
            <person name="Schilde C."/>
            <person name="Helps N.R."/>
            <person name="Tunggal B."/>
            <person name="Rivero F."/>
            <person name="John U."/>
            <person name="Schleicher M."/>
            <person name="Eichinger L."/>
            <person name="Platzer M."/>
            <person name="Noegel A.A."/>
            <person name="Schaap P."/>
            <person name="Gloeckner G."/>
        </authorList>
    </citation>
    <scope>NUCLEOTIDE SEQUENCE [LARGE SCALE GENOMIC DNA]</scope>
    <source>
        <strain evidence="2">SH3</strain>
    </source>
</reference>